<comment type="caution">
    <text evidence="1">The sequence shown here is derived from an EMBL/GenBank/DDBJ whole genome shotgun (WGS) entry which is preliminary data.</text>
</comment>
<dbReference type="AlphaFoldDB" id="X0YEL1"/>
<name>X0YEL1_9ZZZZ</name>
<organism evidence="1">
    <name type="scientific">marine sediment metagenome</name>
    <dbReference type="NCBI Taxonomy" id="412755"/>
    <lineage>
        <taxon>unclassified sequences</taxon>
        <taxon>metagenomes</taxon>
        <taxon>ecological metagenomes</taxon>
    </lineage>
</organism>
<dbReference type="InterPro" id="IPR050266">
    <property type="entry name" value="AB_hydrolase_sf"/>
</dbReference>
<dbReference type="InterPro" id="IPR029058">
    <property type="entry name" value="AB_hydrolase_fold"/>
</dbReference>
<dbReference type="GO" id="GO:0016020">
    <property type="term" value="C:membrane"/>
    <property type="evidence" value="ECO:0007669"/>
    <property type="project" value="TreeGrafter"/>
</dbReference>
<evidence type="ECO:0000313" key="1">
    <source>
        <dbReference type="EMBL" id="GAG35266.1"/>
    </source>
</evidence>
<dbReference type="PANTHER" id="PTHR43798:SF33">
    <property type="entry name" value="HYDROLASE, PUTATIVE (AFU_ORTHOLOGUE AFUA_2G14860)-RELATED"/>
    <property type="match status" value="1"/>
</dbReference>
<dbReference type="SUPFAM" id="SSF53474">
    <property type="entry name" value="alpha/beta-Hydrolases"/>
    <property type="match status" value="1"/>
</dbReference>
<proteinExistence type="predicted"/>
<accession>X0YEL1</accession>
<sequence>GKSDQTVLSPNTLEYGEWASDVITSLGFEQIICMGGSFGGGVLAKLMCVSPEKISKAILVVPSGLCNASTIKIILSMGIPMVAYILTKKEKWLEKAIVPMAIHKEYIDKDTLDMVRTTFKYAKVKAGMPSNIKISDIKNYKAPTLLFAGEKDILFPGEKVIERAKKIIPNLEAHLLKNCGHMYFFSEESSQYVSSKIIDFLSD</sequence>
<feature type="non-terminal residue" evidence="1">
    <location>
        <position position="1"/>
    </location>
</feature>
<protein>
    <submittedName>
        <fullName evidence="1">Uncharacterized protein</fullName>
    </submittedName>
</protein>
<gene>
    <name evidence="1" type="ORF">S01H1_67023</name>
</gene>
<reference evidence="1" key="1">
    <citation type="journal article" date="2014" name="Front. Microbiol.">
        <title>High frequency of phylogenetically diverse reductive dehalogenase-homologous genes in deep subseafloor sedimentary metagenomes.</title>
        <authorList>
            <person name="Kawai M."/>
            <person name="Futagami T."/>
            <person name="Toyoda A."/>
            <person name="Takaki Y."/>
            <person name="Nishi S."/>
            <person name="Hori S."/>
            <person name="Arai W."/>
            <person name="Tsubouchi T."/>
            <person name="Morono Y."/>
            <person name="Uchiyama I."/>
            <person name="Ito T."/>
            <person name="Fujiyama A."/>
            <person name="Inagaki F."/>
            <person name="Takami H."/>
        </authorList>
    </citation>
    <scope>NUCLEOTIDE SEQUENCE</scope>
    <source>
        <strain evidence="1">Expedition CK06-06</strain>
    </source>
</reference>
<dbReference type="PANTHER" id="PTHR43798">
    <property type="entry name" value="MONOACYLGLYCEROL LIPASE"/>
    <property type="match status" value="1"/>
</dbReference>
<dbReference type="Gene3D" id="3.40.50.1820">
    <property type="entry name" value="alpha/beta hydrolase"/>
    <property type="match status" value="1"/>
</dbReference>
<dbReference type="EMBL" id="BARS01044350">
    <property type="protein sequence ID" value="GAG35266.1"/>
    <property type="molecule type" value="Genomic_DNA"/>
</dbReference>